<keyword evidence="1" id="KW-0472">Membrane</keyword>
<reference evidence="2 3" key="1">
    <citation type="submission" date="2019-05" db="EMBL/GenBank/DDBJ databases">
        <title>Ruegeria sp. nov., isolated from tidal flat.</title>
        <authorList>
            <person name="Kim W."/>
        </authorList>
    </citation>
    <scope>NUCLEOTIDE SEQUENCE [LARGE SCALE GENOMIC DNA]</scope>
    <source>
        <strain evidence="2 3">CAU 1488</strain>
    </source>
</reference>
<name>A0ABY2WSZ3_9RHOB</name>
<keyword evidence="3" id="KW-1185">Reference proteome</keyword>
<dbReference type="Proteomes" id="UP001193035">
    <property type="component" value="Unassembled WGS sequence"/>
</dbReference>
<proteinExistence type="predicted"/>
<dbReference type="EMBL" id="VCPD01000012">
    <property type="protein sequence ID" value="TMV02592.1"/>
    <property type="molecule type" value="Genomic_DNA"/>
</dbReference>
<keyword evidence="1" id="KW-1133">Transmembrane helix</keyword>
<keyword evidence="1" id="KW-0812">Transmembrane</keyword>
<sequence>MESFGQFLFGLGKYLWSLAAIFAALVVGNQVYVFLADGVWPERDLFWLIAPEGCEKAAEGFGAKDICRENYIEISSWVGLNKILNLLLDMYLPVLILVLAAVIFWFLWKLADLVGSEFSS</sequence>
<evidence type="ECO:0000313" key="2">
    <source>
        <dbReference type="EMBL" id="TMV02592.1"/>
    </source>
</evidence>
<protein>
    <submittedName>
        <fullName evidence="2">Uncharacterized protein</fullName>
    </submittedName>
</protein>
<organism evidence="2 3">
    <name type="scientific">Ruegeria sediminis</name>
    <dbReference type="NCBI Taxonomy" id="2583820"/>
    <lineage>
        <taxon>Bacteria</taxon>
        <taxon>Pseudomonadati</taxon>
        <taxon>Pseudomonadota</taxon>
        <taxon>Alphaproteobacteria</taxon>
        <taxon>Rhodobacterales</taxon>
        <taxon>Roseobacteraceae</taxon>
        <taxon>Ruegeria</taxon>
    </lineage>
</organism>
<evidence type="ECO:0000256" key="1">
    <source>
        <dbReference type="SAM" id="Phobius"/>
    </source>
</evidence>
<feature type="transmembrane region" description="Helical" evidence="1">
    <location>
        <begin position="90"/>
        <end position="108"/>
    </location>
</feature>
<accession>A0ABY2WSZ3</accession>
<comment type="caution">
    <text evidence="2">The sequence shown here is derived from an EMBL/GenBank/DDBJ whole genome shotgun (WGS) entry which is preliminary data.</text>
</comment>
<dbReference type="RefSeq" id="WP_138845769.1">
    <property type="nucleotide sequence ID" value="NZ_VCPD01000012.1"/>
</dbReference>
<feature type="transmembrane region" description="Helical" evidence="1">
    <location>
        <begin position="14"/>
        <end position="35"/>
    </location>
</feature>
<gene>
    <name evidence="2" type="ORF">FGK63_20405</name>
</gene>
<evidence type="ECO:0000313" key="3">
    <source>
        <dbReference type="Proteomes" id="UP001193035"/>
    </source>
</evidence>